<name>A2DKD9_TRIV3</name>
<dbReference type="KEGG" id="tva:5464637"/>
<evidence type="ECO:0008006" key="3">
    <source>
        <dbReference type="Google" id="ProtNLM"/>
    </source>
</evidence>
<dbReference type="VEuPathDB" id="TrichDB:TVAG_190080"/>
<proteinExistence type="predicted"/>
<dbReference type="SMR" id="A2DKD9"/>
<dbReference type="SUPFAM" id="SSF48371">
    <property type="entry name" value="ARM repeat"/>
    <property type="match status" value="1"/>
</dbReference>
<reference evidence="1" key="1">
    <citation type="submission" date="2006-10" db="EMBL/GenBank/DDBJ databases">
        <authorList>
            <person name="Amadeo P."/>
            <person name="Zhao Q."/>
            <person name="Wortman J."/>
            <person name="Fraser-Liggett C."/>
            <person name="Carlton J."/>
        </authorList>
    </citation>
    <scope>NUCLEOTIDE SEQUENCE</scope>
    <source>
        <strain evidence="1">G3</strain>
    </source>
</reference>
<dbReference type="EMBL" id="DS113211">
    <property type="protein sequence ID" value="EAY19116.1"/>
    <property type="molecule type" value="Genomic_DNA"/>
</dbReference>
<keyword evidence="2" id="KW-1185">Reference proteome</keyword>
<sequence>MDAETIESIDLILSFSSNIPSILDTQRRNEILQSLQEICVSYLAIDQSIELFHSLTKDESKQFILDNICVNLTSRWNELLENVEILEQIRSFIYSTCVQNFKSYSFDIQKLIGKVQVIYAMNTFPEIWPNLFEETFFDTDHIEIAINFIYCLCNLIYNVHFFRLSTYTQFINTLNSYDITTAMFNLITHGLTLKIPLSFATLGFFTVIFRNEWISSNDYINVLTDNLLDQDLQPYILESLRYVLKSSIPLETKQKLYTEDFQIFNLLPQLTKTESIIQASYLIYNLVLLNQKDMEFLGSITESLIIPYFQCNDEIIIYNIASSLHSIILKDPESYIRPVASAAIACLNEINHMISYITPPKHVWAILNLIEQCFVANLMATAETFDEFLNTNFSSPLEDICIDSLCFQVLRIYRATTLKYKVVNMYTRYNDFINSYNNMLNPETWGSAIDETQQLLFTTYFATVLTIPTFYSSEQISKLFISCATILINISETKCDAFYATSNLLLAFTNKCGHQIVADDAEHKMIFGLLRTLDHYLCSIAVHIIESKENMMANQPDILCSCLPALSAVFQIENENIRIESILSAISFLSSRNNPIDRPDISSQIAAFLMKCVEVSGENDRVIGNILSYLPKIGDIGFELYQVLSNRELVLCTLKGCATALMQFYEVSVKDIDNLLKLKQIVLSEDFINETFSQMTNSLINSLLPEYESCNPAIIDQNDAKEAISRYIDCGSKFIKYLHQDIAQIFIEFVQNFVTKHDTINSVFNSICSFIQNVISHPIEFFDPFSLLENLHSFLISPGIDPNKGFVLPISYYSMMAAACKANFESLQQVLTNVLQPFGEIADIVEFYLSCFKTAEDFSKLPSVFEMLISIRGNLFL</sequence>
<dbReference type="Proteomes" id="UP000001542">
    <property type="component" value="Unassembled WGS sequence"/>
</dbReference>
<accession>A2DKD9</accession>
<reference evidence="1" key="2">
    <citation type="journal article" date="2007" name="Science">
        <title>Draft genome sequence of the sexually transmitted pathogen Trichomonas vaginalis.</title>
        <authorList>
            <person name="Carlton J.M."/>
            <person name="Hirt R.P."/>
            <person name="Silva J.C."/>
            <person name="Delcher A.L."/>
            <person name="Schatz M."/>
            <person name="Zhao Q."/>
            <person name="Wortman J.R."/>
            <person name="Bidwell S.L."/>
            <person name="Alsmark U.C.M."/>
            <person name="Besteiro S."/>
            <person name="Sicheritz-Ponten T."/>
            <person name="Noel C.J."/>
            <person name="Dacks J.B."/>
            <person name="Foster P.G."/>
            <person name="Simillion C."/>
            <person name="Van de Peer Y."/>
            <person name="Miranda-Saavedra D."/>
            <person name="Barton G.J."/>
            <person name="Westrop G.D."/>
            <person name="Mueller S."/>
            <person name="Dessi D."/>
            <person name="Fiori P.L."/>
            <person name="Ren Q."/>
            <person name="Paulsen I."/>
            <person name="Zhang H."/>
            <person name="Bastida-Corcuera F.D."/>
            <person name="Simoes-Barbosa A."/>
            <person name="Brown M.T."/>
            <person name="Hayes R.D."/>
            <person name="Mukherjee M."/>
            <person name="Okumura C.Y."/>
            <person name="Schneider R."/>
            <person name="Smith A.J."/>
            <person name="Vanacova S."/>
            <person name="Villalvazo M."/>
            <person name="Haas B.J."/>
            <person name="Pertea M."/>
            <person name="Feldblyum T.V."/>
            <person name="Utterback T.R."/>
            <person name="Shu C.L."/>
            <person name="Osoegawa K."/>
            <person name="de Jong P.J."/>
            <person name="Hrdy I."/>
            <person name="Horvathova L."/>
            <person name="Zubacova Z."/>
            <person name="Dolezal P."/>
            <person name="Malik S.B."/>
            <person name="Logsdon J.M. Jr."/>
            <person name="Henze K."/>
            <person name="Gupta A."/>
            <person name="Wang C.C."/>
            <person name="Dunne R.L."/>
            <person name="Upcroft J.A."/>
            <person name="Upcroft P."/>
            <person name="White O."/>
            <person name="Salzberg S.L."/>
            <person name="Tang P."/>
            <person name="Chiu C.-H."/>
            <person name="Lee Y.-S."/>
            <person name="Embley T.M."/>
            <person name="Coombs G.H."/>
            <person name="Mottram J.C."/>
            <person name="Tachezy J."/>
            <person name="Fraser-Liggett C.M."/>
            <person name="Johnson P.J."/>
        </authorList>
    </citation>
    <scope>NUCLEOTIDE SEQUENCE [LARGE SCALE GENOMIC DNA]</scope>
    <source>
        <strain evidence="1">G3</strain>
    </source>
</reference>
<gene>
    <name evidence="1" type="ORF">TVAG_190080</name>
</gene>
<dbReference type="InParanoid" id="A2DKD9"/>
<dbReference type="InterPro" id="IPR016024">
    <property type="entry name" value="ARM-type_fold"/>
</dbReference>
<dbReference type="VEuPathDB" id="TrichDB:TVAGG3_0996320"/>
<dbReference type="RefSeq" id="XP_001580102.1">
    <property type="nucleotide sequence ID" value="XM_001580052.1"/>
</dbReference>
<evidence type="ECO:0000313" key="2">
    <source>
        <dbReference type="Proteomes" id="UP000001542"/>
    </source>
</evidence>
<dbReference type="AlphaFoldDB" id="A2DKD9"/>
<evidence type="ECO:0000313" key="1">
    <source>
        <dbReference type="EMBL" id="EAY19116.1"/>
    </source>
</evidence>
<organism evidence="1 2">
    <name type="scientific">Trichomonas vaginalis (strain ATCC PRA-98 / G3)</name>
    <dbReference type="NCBI Taxonomy" id="412133"/>
    <lineage>
        <taxon>Eukaryota</taxon>
        <taxon>Metamonada</taxon>
        <taxon>Parabasalia</taxon>
        <taxon>Trichomonadida</taxon>
        <taxon>Trichomonadidae</taxon>
        <taxon>Trichomonas</taxon>
    </lineage>
</organism>
<protein>
    <recommendedName>
        <fullName evidence="3">Exportin-T</fullName>
    </recommendedName>
</protein>